<dbReference type="PRINTS" id="PR00081">
    <property type="entry name" value="GDHRDH"/>
</dbReference>
<dbReference type="RefSeq" id="WP_191138768.1">
    <property type="nucleotide sequence ID" value="NZ_JACXAG020000001.1"/>
</dbReference>
<dbReference type="PANTHER" id="PTHR44196:SF2">
    <property type="entry name" value="SHORT-CHAIN DEHYDROGENASE-RELATED"/>
    <property type="match status" value="1"/>
</dbReference>
<dbReference type="GO" id="GO:0016491">
    <property type="term" value="F:oxidoreductase activity"/>
    <property type="evidence" value="ECO:0007669"/>
    <property type="project" value="UniProtKB-KW"/>
</dbReference>
<gene>
    <name evidence="4" type="ORF">IC620_12005</name>
</gene>
<evidence type="ECO:0000256" key="3">
    <source>
        <dbReference type="RuleBase" id="RU000363"/>
    </source>
</evidence>
<sequence>MKKTALITGASSGLGKAYAYRLASMGHNLILVARSTDKLEALANDLNNQFQITSYVIPIDLSEAYAAKKLYHELNERSLHVDILVNNAGVGASGPFIDHTFEENHRMVMLNITTLMELTHLLLPAMVKKGYGDVINVASLMSFFSSPYMSVYAASKAFVLSFSEGISREYMSQGIRVIAICPGTTDTNFFAQAPLDIKQREFRTPEQVVDSTFRALDRGKSHTVDGLSNTLLTLLPRLLPRKLLTAIFGTAMKKKTSQS</sequence>
<dbReference type="EMBL" id="JACXAH010000016">
    <property type="protein sequence ID" value="MBD1373077.1"/>
    <property type="molecule type" value="Genomic_DNA"/>
</dbReference>
<evidence type="ECO:0000313" key="4">
    <source>
        <dbReference type="EMBL" id="MBD1373077.1"/>
    </source>
</evidence>
<proteinExistence type="inferred from homology"/>
<dbReference type="InterPro" id="IPR020904">
    <property type="entry name" value="Sc_DH/Rdtase_CS"/>
</dbReference>
<dbReference type="AlphaFoldDB" id="A0A926NBC8"/>
<dbReference type="InterPro" id="IPR036291">
    <property type="entry name" value="NAD(P)-bd_dom_sf"/>
</dbReference>
<protein>
    <submittedName>
        <fullName evidence="4">SDR family oxidoreductase</fullName>
    </submittedName>
</protein>
<organism evidence="4 5">
    <name type="scientific">Polycladospora coralii</name>
    <dbReference type="NCBI Taxonomy" id="2771432"/>
    <lineage>
        <taxon>Bacteria</taxon>
        <taxon>Bacillati</taxon>
        <taxon>Bacillota</taxon>
        <taxon>Bacilli</taxon>
        <taxon>Bacillales</taxon>
        <taxon>Thermoactinomycetaceae</taxon>
        <taxon>Polycladospora</taxon>
    </lineage>
</organism>
<name>A0A926NBC8_9BACL</name>
<dbReference type="PRINTS" id="PR00080">
    <property type="entry name" value="SDRFAMILY"/>
</dbReference>
<dbReference type="PROSITE" id="PS00061">
    <property type="entry name" value="ADH_SHORT"/>
    <property type="match status" value="1"/>
</dbReference>
<dbReference type="Pfam" id="PF00106">
    <property type="entry name" value="adh_short"/>
    <property type="match status" value="1"/>
</dbReference>
<keyword evidence="2" id="KW-0560">Oxidoreductase</keyword>
<dbReference type="SUPFAM" id="SSF51735">
    <property type="entry name" value="NAD(P)-binding Rossmann-fold domains"/>
    <property type="match status" value="1"/>
</dbReference>
<comment type="similarity">
    <text evidence="1 3">Belongs to the short-chain dehydrogenases/reductases (SDR) family.</text>
</comment>
<evidence type="ECO:0000256" key="2">
    <source>
        <dbReference type="ARBA" id="ARBA00023002"/>
    </source>
</evidence>
<dbReference type="InterPro" id="IPR002347">
    <property type="entry name" value="SDR_fam"/>
</dbReference>
<dbReference type="GO" id="GO:0016020">
    <property type="term" value="C:membrane"/>
    <property type="evidence" value="ECO:0007669"/>
    <property type="project" value="TreeGrafter"/>
</dbReference>
<comment type="caution">
    <text evidence="4">The sequence shown here is derived from an EMBL/GenBank/DDBJ whole genome shotgun (WGS) entry which is preliminary data.</text>
</comment>
<accession>A0A926NBC8</accession>
<dbReference type="PANTHER" id="PTHR44196">
    <property type="entry name" value="DEHYDROGENASE/REDUCTASE SDR FAMILY MEMBER 7B"/>
    <property type="match status" value="1"/>
</dbReference>
<reference evidence="4" key="1">
    <citation type="submission" date="2020-09" db="EMBL/GenBank/DDBJ databases">
        <title>A novel bacterium of genus Hazenella, isolated from South China Sea.</title>
        <authorList>
            <person name="Huang H."/>
            <person name="Mo K."/>
            <person name="Hu Y."/>
        </authorList>
    </citation>
    <scope>NUCLEOTIDE SEQUENCE</scope>
    <source>
        <strain evidence="4">IB182357</strain>
    </source>
</reference>
<dbReference type="CDD" id="cd05233">
    <property type="entry name" value="SDR_c"/>
    <property type="match status" value="1"/>
</dbReference>
<dbReference type="PIRSF" id="PIRSF000126">
    <property type="entry name" value="11-beta-HSD1"/>
    <property type="match status" value="1"/>
</dbReference>
<dbReference type="Proteomes" id="UP000661691">
    <property type="component" value="Unassembled WGS sequence"/>
</dbReference>
<evidence type="ECO:0000256" key="1">
    <source>
        <dbReference type="ARBA" id="ARBA00006484"/>
    </source>
</evidence>
<keyword evidence="5" id="KW-1185">Reference proteome</keyword>
<evidence type="ECO:0000313" key="5">
    <source>
        <dbReference type="Proteomes" id="UP000661691"/>
    </source>
</evidence>
<dbReference type="Gene3D" id="3.40.50.720">
    <property type="entry name" value="NAD(P)-binding Rossmann-like Domain"/>
    <property type="match status" value="1"/>
</dbReference>